<organism evidence="2 3">
    <name type="scientific">Populus trichocarpa</name>
    <name type="common">Western balsam poplar</name>
    <name type="synonym">Populus balsamifera subsp. trichocarpa</name>
    <dbReference type="NCBI Taxonomy" id="3694"/>
    <lineage>
        <taxon>Eukaryota</taxon>
        <taxon>Viridiplantae</taxon>
        <taxon>Streptophyta</taxon>
        <taxon>Embryophyta</taxon>
        <taxon>Tracheophyta</taxon>
        <taxon>Spermatophyta</taxon>
        <taxon>Magnoliopsida</taxon>
        <taxon>eudicotyledons</taxon>
        <taxon>Gunneridae</taxon>
        <taxon>Pentapetalae</taxon>
        <taxon>rosids</taxon>
        <taxon>fabids</taxon>
        <taxon>Malpighiales</taxon>
        <taxon>Salicaceae</taxon>
        <taxon>Saliceae</taxon>
        <taxon>Populus</taxon>
    </lineage>
</organism>
<keyword evidence="1" id="KW-1133">Transmembrane helix</keyword>
<reference evidence="2 3" key="1">
    <citation type="journal article" date="2006" name="Science">
        <title>The genome of black cottonwood, Populus trichocarpa (Torr. &amp; Gray).</title>
        <authorList>
            <person name="Tuskan G.A."/>
            <person name="Difazio S."/>
            <person name="Jansson S."/>
            <person name="Bohlmann J."/>
            <person name="Grigoriev I."/>
            <person name="Hellsten U."/>
            <person name="Putnam N."/>
            <person name="Ralph S."/>
            <person name="Rombauts S."/>
            <person name="Salamov A."/>
            <person name="Schein J."/>
            <person name="Sterck L."/>
            <person name="Aerts A."/>
            <person name="Bhalerao R.R."/>
            <person name="Bhalerao R.P."/>
            <person name="Blaudez D."/>
            <person name="Boerjan W."/>
            <person name="Brun A."/>
            <person name="Brunner A."/>
            <person name="Busov V."/>
            <person name="Campbell M."/>
            <person name="Carlson J."/>
            <person name="Chalot M."/>
            <person name="Chapman J."/>
            <person name="Chen G.L."/>
            <person name="Cooper D."/>
            <person name="Coutinho P.M."/>
            <person name="Couturier J."/>
            <person name="Covert S."/>
            <person name="Cronk Q."/>
            <person name="Cunningham R."/>
            <person name="Davis J."/>
            <person name="Degroeve S."/>
            <person name="Dejardin A."/>
            <person name="Depamphilis C."/>
            <person name="Detter J."/>
            <person name="Dirks B."/>
            <person name="Dubchak I."/>
            <person name="Duplessis S."/>
            <person name="Ehlting J."/>
            <person name="Ellis B."/>
            <person name="Gendler K."/>
            <person name="Goodstein D."/>
            <person name="Gribskov M."/>
            <person name="Grimwood J."/>
            <person name="Groover A."/>
            <person name="Gunter L."/>
            <person name="Hamberger B."/>
            <person name="Heinze B."/>
            <person name="Helariutta Y."/>
            <person name="Henrissat B."/>
            <person name="Holligan D."/>
            <person name="Holt R."/>
            <person name="Huang W."/>
            <person name="Islam-Faridi N."/>
            <person name="Jones S."/>
            <person name="Jones-Rhoades M."/>
            <person name="Jorgensen R."/>
            <person name="Joshi C."/>
            <person name="Kangasjarvi J."/>
            <person name="Karlsson J."/>
            <person name="Kelleher C."/>
            <person name="Kirkpatrick R."/>
            <person name="Kirst M."/>
            <person name="Kohler A."/>
            <person name="Kalluri U."/>
            <person name="Larimer F."/>
            <person name="Leebens-Mack J."/>
            <person name="Leple J.C."/>
            <person name="Locascio P."/>
            <person name="Lou Y."/>
            <person name="Lucas S."/>
            <person name="Martin F."/>
            <person name="Montanini B."/>
            <person name="Napoli C."/>
            <person name="Nelson D.R."/>
            <person name="Nelson C."/>
            <person name="Nieminen K."/>
            <person name="Nilsson O."/>
            <person name="Pereda V."/>
            <person name="Peter G."/>
            <person name="Philippe R."/>
            <person name="Pilate G."/>
            <person name="Poliakov A."/>
            <person name="Razumovskaya J."/>
            <person name="Richardson P."/>
            <person name="Rinaldi C."/>
            <person name="Ritland K."/>
            <person name="Rouze P."/>
            <person name="Ryaboy D."/>
            <person name="Schmutz J."/>
            <person name="Schrader J."/>
            <person name="Segerman B."/>
            <person name="Shin H."/>
            <person name="Siddiqui A."/>
            <person name="Sterky F."/>
            <person name="Terry A."/>
            <person name="Tsai C.J."/>
            <person name="Uberbacher E."/>
            <person name="Unneberg P."/>
            <person name="Vahala J."/>
            <person name="Wall K."/>
            <person name="Wessler S."/>
            <person name="Yang G."/>
            <person name="Yin T."/>
            <person name="Douglas C."/>
            <person name="Marra M."/>
            <person name="Sandberg G."/>
            <person name="Van de Peer Y."/>
            <person name="Rokhsar D."/>
        </authorList>
    </citation>
    <scope>NUCLEOTIDE SEQUENCE [LARGE SCALE GENOMIC DNA]</scope>
    <source>
        <strain evidence="3">cv. Nisqually</strain>
    </source>
</reference>
<proteinExistence type="predicted"/>
<keyword evidence="1" id="KW-0472">Membrane</keyword>
<gene>
    <name evidence="2" type="ORF">POPTR_015G088800</name>
</gene>
<dbReference type="STRING" id="3694.A0A2K1XK96"/>
<dbReference type="PANTHER" id="PTHR15907">
    <property type="entry name" value="DUF614 FAMILY PROTEIN-RELATED"/>
    <property type="match status" value="1"/>
</dbReference>
<name>A0A2K1XK96_POPTR</name>
<evidence type="ECO:0000313" key="2">
    <source>
        <dbReference type="EMBL" id="PNT01196.1"/>
    </source>
</evidence>
<feature type="transmembrane region" description="Helical" evidence="1">
    <location>
        <begin position="33"/>
        <end position="53"/>
    </location>
</feature>
<sequence>MAMRHVRVVAGKWSTGLCLCSDNPENSFFMSGAVYALLMCFAAFACFYSCCYCSKLRGQYDLEEDPCVDWLVHCCRYL</sequence>
<evidence type="ECO:0000256" key="1">
    <source>
        <dbReference type="SAM" id="Phobius"/>
    </source>
</evidence>
<evidence type="ECO:0000313" key="3">
    <source>
        <dbReference type="Proteomes" id="UP000006729"/>
    </source>
</evidence>
<dbReference type="EMBL" id="CM009304">
    <property type="protein sequence ID" value="PNT01196.1"/>
    <property type="molecule type" value="Genomic_DNA"/>
</dbReference>
<keyword evidence="1" id="KW-0812">Transmembrane</keyword>
<dbReference type="Gramene" id="Potri.015G088800.1.v4.1">
    <property type="protein sequence ID" value="Potri.015G088800.1.v4.1"/>
    <property type="gene ID" value="Potri.015G088800.v4.1"/>
</dbReference>
<dbReference type="AlphaFoldDB" id="A0A2K1XK96"/>
<accession>A0A2K1XK96</accession>
<dbReference type="Proteomes" id="UP000006729">
    <property type="component" value="Chromosome 15"/>
</dbReference>
<keyword evidence="3" id="KW-1185">Reference proteome</keyword>
<protein>
    <submittedName>
        <fullName evidence="2">Uncharacterized protein</fullName>
    </submittedName>
</protein>
<dbReference type="InParanoid" id="A0A2K1XK96"/>
<dbReference type="InterPro" id="IPR006461">
    <property type="entry name" value="PLAC_motif_containing"/>
</dbReference>